<sequence>MRIFVGIFFIMVLSLVVGCDEIREVAPTVTPTVTTMSLIDTKNYYTPPNNFIAIDTKVLLKASGYSSIKILSAPQYGKYSFSKTGYLVYKSDSTKNEVTDLLIYKMMNGDPTKDKRDTIKVNITSDNSKMPCNAGAIPDFFTVKLNTPTVLDVLKNDRFCNAIVDSSSLAILDSPNFGKVEIVKNKIVYTPKNNFYQNDIFFYQICTGGSNPVCRIVAVRIDIEGTWCKNILIPDVIVIDKYDTSTQKIKVLENDKICDNYDVKSLKITVNPQFGKAIVNANSEIEYTQTAKQEANDLLEYTIYDKNGANPQKMFVEIFIRAIPTCKAYAKSGEMELSASQVKETEIEIPYRLFVSACVNIKSITIETQPTYGMIRIEDKKLLYKLKQQDGKEYNDQFKYVVTSTNGEILKATFTIRIKK</sequence>
<dbReference type="Proteomes" id="UP001303899">
    <property type="component" value="Unassembled WGS sequence"/>
</dbReference>
<organism evidence="1 2">
    <name type="scientific">Arcicella gelida</name>
    <dbReference type="NCBI Taxonomy" id="2984195"/>
    <lineage>
        <taxon>Bacteria</taxon>
        <taxon>Pseudomonadati</taxon>
        <taxon>Bacteroidota</taxon>
        <taxon>Cytophagia</taxon>
        <taxon>Cytophagales</taxon>
        <taxon>Flectobacillaceae</taxon>
        <taxon>Arcicella</taxon>
    </lineage>
</organism>
<evidence type="ECO:0000313" key="1">
    <source>
        <dbReference type="EMBL" id="MEA5401886.1"/>
    </source>
</evidence>
<keyword evidence="2" id="KW-1185">Reference proteome</keyword>
<name>A0ABU5S0A2_9BACT</name>
<proteinExistence type="predicted"/>
<dbReference type="Pfam" id="PF17963">
    <property type="entry name" value="Big_9"/>
    <property type="match status" value="2"/>
</dbReference>
<dbReference type="EMBL" id="JAYGIL010000003">
    <property type="protein sequence ID" value="MEA5401886.1"/>
    <property type="molecule type" value="Genomic_DNA"/>
</dbReference>
<protein>
    <submittedName>
        <fullName evidence="1">Ig-like domain-containing protein</fullName>
    </submittedName>
</protein>
<dbReference type="RefSeq" id="WP_323325913.1">
    <property type="nucleotide sequence ID" value="NZ_JAYGIL010000003.1"/>
</dbReference>
<comment type="caution">
    <text evidence="1">The sequence shown here is derived from an EMBL/GenBank/DDBJ whole genome shotgun (WGS) entry which is preliminary data.</text>
</comment>
<accession>A0ABU5S0A2</accession>
<dbReference type="Gene3D" id="2.60.40.3440">
    <property type="match status" value="1"/>
</dbReference>
<reference evidence="1 2" key="1">
    <citation type="submission" date="2023-12" db="EMBL/GenBank/DDBJ databases">
        <title>Novel species of the genus Arcicella isolated from rivers.</title>
        <authorList>
            <person name="Lu H."/>
        </authorList>
    </citation>
    <scope>NUCLEOTIDE SEQUENCE [LARGE SCALE GENOMIC DNA]</scope>
    <source>
        <strain evidence="1 2">DC2W</strain>
    </source>
</reference>
<dbReference type="PROSITE" id="PS51257">
    <property type="entry name" value="PROKAR_LIPOPROTEIN"/>
    <property type="match status" value="1"/>
</dbReference>
<evidence type="ECO:0000313" key="2">
    <source>
        <dbReference type="Proteomes" id="UP001303899"/>
    </source>
</evidence>
<gene>
    <name evidence="1" type="ORF">VB776_03090</name>
</gene>